<feature type="non-terminal residue" evidence="1">
    <location>
        <position position="375"/>
    </location>
</feature>
<dbReference type="AlphaFoldDB" id="A0A9W7XSE5"/>
<keyword evidence="2" id="KW-1185">Reference proteome</keyword>
<gene>
    <name evidence="1" type="ORF">LPJ61_006779</name>
</gene>
<dbReference type="EMBL" id="JANBOI010003707">
    <property type="protein sequence ID" value="KAJ1718175.1"/>
    <property type="molecule type" value="Genomic_DNA"/>
</dbReference>
<accession>A0A9W7XSE5</accession>
<name>A0A9W7XSE5_9FUNG</name>
<protein>
    <submittedName>
        <fullName evidence="1">Uncharacterized protein</fullName>
    </submittedName>
</protein>
<proteinExistence type="predicted"/>
<dbReference type="OrthoDB" id="5600363at2759"/>
<organism evidence="1 2">
    <name type="scientific">Coemansia biformis</name>
    <dbReference type="NCBI Taxonomy" id="1286918"/>
    <lineage>
        <taxon>Eukaryota</taxon>
        <taxon>Fungi</taxon>
        <taxon>Fungi incertae sedis</taxon>
        <taxon>Zoopagomycota</taxon>
        <taxon>Kickxellomycotina</taxon>
        <taxon>Kickxellomycetes</taxon>
        <taxon>Kickxellales</taxon>
        <taxon>Kickxellaceae</taxon>
        <taxon>Coemansia</taxon>
    </lineage>
</organism>
<comment type="caution">
    <text evidence="1">The sequence shown here is derived from an EMBL/GenBank/DDBJ whole genome shotgun (WGS) entry which is preliminary data.</text>
</comment>
<evidence type="ECO:0000313" key="2">
    <source>
        <dbReference type="Proteomes" id="UP001143981"/>
    </source>
</evidence>
<dbReference type="Proteomes" id="UP001143981">
    <property type="component" value="Unassembled WGS sequence"/>
</dbReference>
<sequence>MDLHIRAYFVANPLPVVEKILRRAQKARARWENVTSLTINMTHRILMEQGPAPAVDVHGERIVQIANMFVDVFPNMRKLKFDAPYKNEHTSPLYGTLANIYSQQLQELVSFPPIPASTISFSSQLTRLEIGPGHQSSYQLPRAVVASLVDLTLYGMRADYNWCDLDSSSSRPIVFANLKRLWVFYKTGNPAAVSIDTRAPARLEFPVLDMLYYSCEDDNLRFLSNARLPTQMSSVRLKGTYKMFQIIHSTTLPRVNDLALTVVRNDGCSASALFGTISQIFEQSKIRFGHEILIDDRLLVLNPTDIVCPRLTKLRITAPTSAETVLAIISRFPCLQELALHNFAPQQIPAEIPVDALVNGNAVILAPFATKLNTL</sequence>
<evidence type="ECO:0000313" key="1">
    <source>
        <dbReference type="EMBL" id="KAJ1718175.1"/>
    </source>
</evidence>
<reference evidence="1" key="1">
    <citation type="submission" date="2022-07" db="EMBL/GenBank/DDBJ databases">
        <title>Phylogenomic reconstructions and comparative analyses of Kickxellomycotina fungi.</title>
        <authorList>
            <person name="Reynolds N.K."/>
            <person name="Stajich J.E."/>
            <person name="Barry K."/>
            <person name="Grigoriev I.V."/>
            <person name="Crous P."/>
            <person name="Smith M.E."/>
        </authorList>
    </citation>
    <scope>NUCLEOTIDE SEQUENCE</scope>
    <source>
        <strain evidence="1">BCRC 34381</strain>
    </source>
</reference>